<feature type="domain" description="Bacterial type II secretion system protein E" evidence="4">
    <location>
        <begin position="385"/>
        <end position="399"/>
    </location>
</feature>
<dbReference type="GO" id="GO:0016887">
    <property type="term" value="F:ATP hydrolysis activity"/>
    <property type="evidence" value="ECO:0007669"/>
    <property type="project" value="TreeGrafter"/>
</dbReference>
<dbReference type="SUPFAM" id="SSF160246">
    <property type="entry name" value="EspE N-terminal domain-like"/>
    <property type="match status" value="1"/>
</dbReference>
<reference evidence="5 6" key="1">
    <citation type="submission" date="2011-04" db="EMBL/GenBank/DDBJ databases">
        <title>The complete genome of Thermodesulfobium narugense DSM 14796.</title>
        <authorList>
            <consortium name="US DOE Joint Genome Institute (JGI-PGF)"/>
            <person name="Lucas S."/>
            <person name="Han J."/>
            <person name="Lapidus A."/>
            <person name="Bruce D."/>
            <person name="Goodwin L."/>
            <person name="Pitluck S."/>
            <person name="Peters L."/>
            <person name="Kyrpides N."/>
            <person name="Mavromatis K."/>
            <person name="Pagani I."/>
            <person name="Ivanova N."/>
            <person name="Ovchinnikova G."/>
            <person name="Zhang X."/>
            <person name="Saunders L."/>
            <person name="Detter J.C."/>
            <person name="Tapia R."/>
            <person name="Han C."/>
            <person name="Land M."/>
            <person name="Hauser L."/>
            <person name="Markowitz V."/>
            <person name="Cheng J.-F."/>
            <person name="Hugenholtz P."/>
            <person name="Woyke T."/>
            <person name="Wu D."/>
            <person name="Spring S."/>
            <person name="Schroeder M."/>
            <person name="Brambilla E."/>
            <person name="Klenk H.-P."/>
            <person name="Eisen J.A."/>
        </authorList>
    </citation>
    <scope>NUCLEOTIDE SEQUENCE [LARGE SCALE GENOMIC DNA]</scope>
    <source>
        <strain evidence="5 6">DSM 14796</strain>
    </source>
</reference>
<keyword evidence="6" id="KW-1185">Reference proteome</keyword>
<accession>M1E522</accession>
<keyword evidence="2" id="KW-0547">Nucleotide-binding</keyword>
<keyword evidence="3" id="KW-0067">ATP-binding</keyword>
<dbReference type="Pfam" id="PF00437">
    <property type="entry name" value="T2SSE"/>
    <property type="match status" value="1"/>
</dbReference>
<dbReference type="eggNOG" id="COG2804">
    <property type="taxonomic scope" value="Bacteria"/>
</dbReference>
<dbReference type="InterPro" id="IPR007831">
    <property type="entry name" value="T2SS_GspE_N"/>
</dbReference>
<evidence type="ECO:0000313" key="6">
    <source>
        <dbReference type="Proteomes" id="UP000011765"/>
    </source>
</evidence>
<dbReference type="CDD" id="cd01129">
    <property type="entry name" value="PulE-GspE-like"/>
    <property type="match status" value="1"/>
</dbReference>
<gene>
    <name evidence="5" type="ORF">Thena_0304</name>
</gene>
<comment type="similarity">
    <text evidence="1">Belongs to the GSP E family.</text>
</comment>
<dbReference type="InterPro" id="IPR003593">
    <property type="entry name" value="AAA+_ATPase"/>
</dbReference>
<proteinExistence type="inferred from homology"/>
<evidence type="ECO:0000259" key="4">
    <source>
        <dbReference type="PROSITE" id="PS00662"/>
    </source>
</evidence>
<dbReference type="Pfam" id="PF05157">
    <property type="entry name" value="MshEN"/>
    <property type="match status" value="1"/>
</dbReference>
<dbReference type="SUPFAM" id="SSF52540">
    <property type="entry name" value="P-loop containing nucleoside triphosphate hydrolases"/>
    <property type="match status" value="1"/>
</dbReference>
<dbReference type="EMBL" id="CP002690">
    <property type="protein sequence ID" value="AEE13951.1"/>
    <property type="molecule type" value="Genomic_DNA"/>
</dbReference>
<dbReference type="Gene3D" id="3.30.450.90">
    <property type="match status" value="1"/>
</dbReference>
<dbReference type="Gene3D" id="3.40.50.300">
    <property type="entry name" value="P-loop containing nucleotide triphosphate hydrolases"/>
    <property type="match status" value="1"/>
</dbReference>
<dbReference type="InterPro" id="IPR037257">
    <property type="entry name" value="T2SS_E_N_sf"/>
</dbReference>
<dbReference type="OrthoDB" id="9808272at2"/>
<dbReference type="SMART" id="SM00382">
    <property type="entry name" value="AAA"/>
    <property type="match status" value="1"/>
</dbReference>
<dbReference type="GO" id="GO:0005524">
    <property type="term" value="F:ATP binding"/>
    <property type="evidence" value="ECO:0007669"/>
    <property type="project" value="UniProtKB-KW"/>
</dbReference>
<evidence type="ECO:0000313" key="5">
    <source>
        <dbReference type="EMBL" id="AEE13951.1"/>
    </source>
</evidence>
<dbReference type="KEGG" id="tnr:Thena_0304"/>
<dbReference type="Proteomes" id="UP000011765">
    <property type="component" value="Chromosome"/>
</dbReference>
<dbReference type="RefSeq" id="WP_013755680.1">
    <property type="nucleotide sequence ID" value="NC_015499.1"/>
</dbReference>
<sequence>MAVESAKRPKEAKIVGKLFESGLLTEEAATDVLYELEISDAPLLDVLENKGLLTREVVQKLENIYGFKIKRIEETPLDEKALQLLSSDFIKQRRILPLALRGDKLLLGMVNPQDLSTVDDVRLITKTQVEPAMILSSDFSKYISGEINFKKKEETIFGKESQDSPNYIEPQLQKEAFVYTEDDSVVDLVDSIVEEAVLKRASDVHIEPYEDKIVLRYRIDGSLLKISEFPKSIGPAIVSRIKILSTLDISERRRPQDGRMHLEVANKDIDMRVSIMPCTQGEKVVLRIFDKKAVAMELEALGFPERELRTFKSILQKPYGMIFVTGPTGSGKSTTLYSALNLLNREDVNILTAEDPVEFYIPGITQSQVNPQINLTFATLLRSFLRQDPDIIMVGEIRDSETAEIAVRAAMTGHLVLSTLHTNDAASAFPRLMDMDVEPFLLASSTLCILAQRLVRKVCPECVREVPMPEDMKIALGISPGGFGFGPVGEVTYFEGTGCSACFGTGYKGRTVVPELLVVNDEIRSLVMSRAPSKEIKSAAIKGGMRTMRENGVDLIFKGITTPQEIVKKIFTEE</sequence>
<dbReference type="Gene3D" id="3.30.300.160">
    <property type="entry name" value="Type II secretion system, protein E, N-terminal domain"/>
    <property type="match status" value="1"/>
</dbReference>
<organism evidence="5 6">
    <name type="scientific">Thermodesulfobium narugense DSM 14796</name>
    <dbReference type="NCBI Taxonomy" id="747365"/>
    <lineage>
        <taxon>Bacteria</taxon>
        <taxon>Pseudomonadati</taxon>
        <taxon>Thermodesulfobiota</taxon>
        <taxon>Thermodesulfobiia</taxon>
        <taxon>Thermodesulfobiales</taxon>
        <taxon>Thermodesulfobiaceae</taxon>
        <taxon>Thermodesulfobium</taxon>
    </lineage>
</organism>
<dbReference type="InterPro" id="IPR001482">
    <property type="entry name" value="T2SS/T4SS_dom"/>
</dbReference>
<dbReference type="STRING" id="747365.Thena_0304"/>
<dbReference type="PANTHER" id="PTHR30258:SF1">
    <property type="entry name" value="PROTEIN TRANSPORT PROTEIN HOFB HOMOLOG"/>
    <property type="match status" value="1"/>
</dbReference>
<dbReference type="HOGENOM" id="CLU_013446_10_3_9"/>
<protein>
    <submittedName>
        <fullName evidence="5">Type II secretion system protein E</fullName>
    </submittedName>
</protein>
<dbReference type="AlphaFoldDB" id="M1E522"/>
<evidence type="ECO:0000256" key="1">
    <source>
        <dbReference type="ARBA" id="ARBA00006611"/>
    </source>
</evidence>
<dbReference type="FunFam" id="3.40.50.300:FF:000398">
    <property type="entry name" value="Type IV pilus assembly ATPase PilB"/>
    <property type="match status" value="1"/>
</dbReference>
<dbReference type="GO" id="GO:0005886">
    <property type="term" value="C:plasma membrane"/>
    <property type="evidence" value="ECO:0007669"/>
    <property type="project" value="TreeGrafter"/>
</dbReference>
<dbReference type="PANTHER" id="PTHR30258">
    <property type="entry name" value="TYPE II SECRETION SYSTEM PROTEIN GSPE-RELATED"/>
    <property type="match status" value="1"/>
</dbReference>
<dbReference type="InterPro" id="IPR027417">
    <property type="entry name" value="P-loop_NTPase"/>
</dbReference>
<evidence type="ECO:0000256" key="3">
    <source>
        <dbReference type="ARBA" id="ARBA00022840"/>
    </source>
</evidence>
<dbReference type="PROSITE" id="PS00662">
    <property type="entry name" value="T2SP_E"/>
    <property type="match status" value="1"/>
</dbReference>
<name>M1E522_9BACT</name>
<evidence type="ECO:0000256" key="2">
    <source>
        <dbReference type="ARBA" id="ARBA00022741"/>
    </source>
</evidence>